<dbReference type="EMBL" id="ML994633">
    <property type="protein sequence ID" value="KAF2185561.1"/>
    <property type="molecule type" value="Genomic_DNA"/>
</dbReference>
<gene>
    <name evidence="2" type="ORF">K469DRAFT_687888</name>
</gene>
<keyword evidence="3" id="KW-1185">Reference proteome</keyword>
<name>A0A6A6E0U8_9PEZI</name>
<protein>
    <submittedName>
        <fullName evidence="2">Uncharacterized protein</fullName>
    </submittedName>
</protein>
<dbReference type="Proteomes" id="UP000800200">
    <property type="component" value="Unassembled WGS sequence"/>
</dbReference>
<sequence length="182" mass="20176">MSLAPPANLTATTIVAVLVSFMTVHIHLHVSDKLLSLLTSCAIIEKLEQALEVFCYYSAPRCKEHGSKEHHTIIHFHHYLADWREKDSQIDSPVNMGLTLLSHQALSGSVRKVKMGFGGDDGCNQGGNYIQQYPLALLPRRRTTGTAESKLAPESPSRVIDADWNPRSHDTPVVFIYSPAFP</sequence>
<evidence type="ECO:0000313" key="2">
    <source>
        <dbReference type="EMBL" id="KAF2185561.1"/>
    </source>
</evidence>
<proteinExistence type="predicted"/>
<feature type="transmembrane region" description="Helical" evidence="1">
    <location>
        <begin position="6"/>
        <end position="28"/>
    </location>
</feature>
<evidence type="ECO:0000256" key="1">
    <source>
        <dbReference type="SAM" id="Phobius"/>
    </source>
</evidence>
<accession>A0A6A6E0U8</accession>
<keyword evidence="1" id="KW-0812">Transmembrane</keyword>
<organism evidence="2 3">
    <name type="scientific">Zopfia rhizophila CBS 207.26</name>
    <dbReference type="NCBI Taxonomy" id="1314779"/>
    <lineage>
        <taxon>Eukaryota</taxon>
        <taxon>Fungi</taxon>
        <taxon>Dikarya</taxon>
        <taxon>Ascomycota</taxon>
        <taxon>Pezizomycotina</taxon>
        <taxon>Dothideomycetes</taxon>
        <taxon>Dothideomycetes incertae sedis</taxon>
        <taxon>Zopfiaceae</taxon>
        <taxon>Zopfia</taxon>
    </lineage>
</organism>
<dbReference type="AlphaFoldDB" id="A0A6A6E0U8"/>
<keyword evidence="1" id="KW-0472">Membrane</keyword>
<reference evidence="2" key="1">
    <citation type="journal article" date="2020" name="Stud. Mycol.">
        <title>101 Dothideomycetes genomes: a test case for predicting lifestyles and emergence of pathogens.</title>
        <authorList>
            <person name="Haridas S."/>
            <person name="Albert R."/>
            <person name="Binder M."/>
            <person name="Bloem J."/>
            <person name="Labutti K."/>
            <person name="Salamov A."/>
            <person name="Andreopoulos B."/>
            <person name="Baker S."/>
            <person name="Barry K."/>
            <person name="Bills G."/>
            <person name="Bluhm B."/>
            <person name="Cannon C."/>
            <person name="Castanera R."/>
            <person name="Culley D."/>
            <person name="Daum C."/>
            <person name="Ezra D."/>
            <person name="Gonzalez J."/>
            <person name="Henrissat B."/>
            <person name="Kuo A."/>
            <person name="Liang C."/>
            <person name="Lipzen A."/>
            <person name="Lutzoni F."/>
            <person name="Magnuson J."/>
            <person name="Mondo S."/>
            <person name="Nolan M."/>
            <person name="Ohm R."/>
            <person name="Pangilinan J."/>
            <person name="Park H.-J."/>
            <person name="Ramirez L."/>
            <person name="Alfaro M."/>
            <person name="Sun H."/>
            <person name="Tritt A."/>
            <person name="Yoshinaga Y."/>
            <person name="Zwiers L.-H."/>
            <person name="Turgeon B."/>
            <person name="Goodwin S."/>
            <person name="Spatafora J."/>
            <person name="Crous P."/>
            <person name="Grigoriev I."/>
        </authorList>
    </citation>
    <scope>NUCLEOTIDE SEQUENCE</scope>
    <source>
        <strain evidence="2">CBS 207.26</strain>
    </source>
</reference>
<keyword evidence="1" id="KW-1133">Transmembrane helix</keyword>
<evidence type="ECO:0000313" key="3">
    <source>
        <dbReference type="Proteomes" id="UP000800200"/>
    </source>
</evidence>